<dbReference type="EMBL" id="BSXT01000540">
    <property type="protein sequence ID" value="GMF29567.1"/>
    <property type="molecule type" value="Genomic_DNA"/>
</dbReference>
<sequence>MKVHKRTLRLHLFMDSFAPYIGNFLALSVPKNQVIPLGMPWLKAVNPDIDWIEETIKHRKIPSTDKAHKNQMKMKKVKSRIPTKPSKPALQVGGQRFSGSGNTNNSCSKHYQQGFFSVTSGETKYLTSKQFKGLLRKPHTSER</sequence>
<comment type="caution">
    <text evidence="2">The sequence shown here is derived from an EMBL/GenBank/DDBJ whole genome shotgun (WGS) entry which is preliminary data.</text>
</comment>
<accession>A0A9W6UCJ7</accession>
<proteinExistence type="predicted"/>
<reference evidence="2" key="1">
    <citation type="submission" date="2023-04" db="EMBL/GenBank/DDBJ databases">
        <title>Phytophthora fragariaefolia NBRC 109709.</title>
        <authorList>
            <person name="Ichikawa N."/>
            <person name="Sato H."/>
            <person name="Tonouchi N."/>
        </authorList>
    </citation>
    <scope>NUCLEOTIDE SEQUENCE</scope>
    <source>
        <strain evidence="2">NBRC 109709</strain>
    </source>
</reference>
<dbReference type="Proteomes" id="UP001165121">
    <property type="component" value="Unassembled WGS sequence"/>
</dbReference>
<gene>
    <name evidence="2" type="ORF">Pfra01_000634800</name>
</gene>
<evidence type="ECO:0000313" key="2">
    <source>
        <dbReference type="EMBL" id="GMF29567.1"/>
    </source>
</evidence>
<dbReference type="OrthoDB" id="145116at2759"/>
<evidence type="ECO:0000256" key="1">
    <source>
        <dbReference type="SAM" id="MobiDB-lite"/>
    </source>
</evidence>
<keyword evidence="3" id="KW-1185">Reference proteome</keyword>
<organism evidence="2 3">
    <name type="scientific">Phytophthora fragariaefolia</name>
    <dbReference type="NCBI Taxonomy" id="1490495"/>
    <lineage>
        <taxon>Eukaryota</taxon>
        <taxon>Sar</taxon>
        <taxon>Stramenopiles</taxon>
        <taxon>Oomycota</taxon>
        <taxon>Peronosporomycetes</taxon>
        <taxon>Peronosporales</taxon>
        <taxon>Peronosporaceae</taxon>
        <taxon>Phytophthora</taxon>
    </lineage>
</organism>
<evidence type="ECO:0000313" key="3">
    <source>
        <dbReference type="Proteomes" id="UP001165121"/>
    </source>
</evidence>
<feature type="region of interest" description="Disordered" evidence="1">
    <location>
        <begin position="62"/>
        <end position="104"/>
    </location>
</feature>
<protein>
    <submittedName>
        <fullName evidence="2">Unnamed protein product</fullName>
    </submittedName>
</protein>
<feature type="compositionally biased region" description="Basic residues" evidence="1">
    <location>
        <begin position="69"/>
        <end position="81"/>
    </location>
</feature>
<dbReference type="AlphaFoldDB" id="A0A9W6UCJ7"/>
<name>A0A9W6UCJ7_9STRA</name>